<dbReference type="Proteomes" id="UP000264353">
    <property type="component" value="Chromosome A6"/>
</dbReference>
<dbReference type="EMBL" id="CM010633">
    <property type="protein sequence ID" value="RID58322.1"/>
    <property type="molecule type" value="Genomic_DNA"/>
</dbReference>
<name>A0A397YXY3_BRACM</name>
<organism evidence="2 3">
    <name type="scientific">Brassica campestris</name>
    <name type="common">Field mustard</name>
    <dbReference type="NCBI Taxonomy" id="3711"/>
    <lineage>
        <taxon>Eukaryota</taxon>
        <taxon>Viridiplantae</taxon>
        <taxon>Streptophyta</taxon>
        <taxon>Embryophyta</taxon>
        <taxon>Tracheophyta</taxon>
        <taxon>Spermatophyta</taxon>
        <taxon>Magnoliopsida</taxon>
        <taxon>eudicotyledons</taxon>
        <taxon>Gunneridae</taxon>
        <taxon>Pentapetalae</taxon>
        <taxon>rosids</taxon>
        <taxon>malvids</taxon>
        <taxon>Brassicales</taxon>
        <taxon>Brassicaceae</taxon>
        <taxon>Brassiceae</taxon>
        <taxon>Brassica</taxon>
    </lineage>
</organism>
<gene>
    <name evidence="2" type="ORF">BRARA_F01628</name>
</gene>
<proteinExistence type="predicted"/>
<feature type="transmembrane region" description="Helical" evidence="1">
    <location>
        <begin position="46"/>
        <end position="64"/>
    </location>
</feature>
<keyword evidence="1" id="KW-0812">Transmembrane</keyword>
<evidence type="ECO:0000256" key="1">
    <source>
        <dbReference type="SAM" id="Phobius"/>
    </source>
</evidence>
<keyword evidence="1" id="KW-0472">Membrane</keyword>
<evidence type="ECO:0000313" key="3">
    <source>
        <dbReference type="Proteomes" id="UP000264353"/>
    </source>
</evidence>
<sequence>MRTALRASKEDTKRIVKSVYNVLQLLSVCPVRLIGLHYFQWAKLNYLSLCLCLHFHWFIIYLGFGRITGK</sequence>
<feature type="transmembrane region" description="Helical" evidence="1">
    <location>
        <begin position="20"/>
        <end position="40"/>
    </location>
</feature>
<reference evidence="2 3" key="1">
    <citation type="submission" date="2018-06" db="EMBL/GenBank/DDBJ databases">
        <title>WGS assembly of Brassica rapa FPsc.</title>
        <authorList>
            <person name="Bowman J."/>
            <person name="Kohchi T."/>
            <person name="Yamato K."/>
            <person name="Jenkins J."/>
            <person name="Shu S."/>
            <person name="Ishizaki K."/>
            <person name="Yamaoka S."/>
            <person name="Nishihama R."/>
            <person name="Nakamura Y."/>
            <person name="Berger F."/>
            <person name="Adam C."/>
            <person name="Aki S."/>
            <person name="Althoff F."/>
            <person name="Araki T."/>
            <person name="Arteaga-Vazquez M."/>
            <person name="Balasubrmanian S."/>
            <person name="Bauer D."/>
            <person name="Boehm C."/>
            <person name="Briginshaw L."/>
            <person name="Caballero-Perez J."/>
            <person name="Catarino B."/>
            <person name="Chen F."/>
            <person name="Chiyoda S."/>
            <person name="Chovatia M."/>
            <person name="Davies K."/>
            <person name="Delmans M."/>
            <person name="Demura T."/>
            <person name="Dierschke T."/>
            <person name="Dolan L."/>
            <person name="Dorantes-Acosta A."/>
            <person name="Eklund D."/>
            <person name="Florent S."/>
            <person name="Flores-Sandoval E."/>
            <person name="Fujiyama A."/>
            <person name="Fukuzawa H."/>
            <person name="Galik B."/>
            <person name="Grimanelli D."/>
            <person name="Grimwood J."/>
            <person name="Grossniklaus U."/>
            <person name="Hamada T."/>
            <person name="Haseloff J."/>
            <person name="Hetherington A."/>
            <person name="Higo A."/>
            <person name="Hirakawa Y."/>
            <person name="Hundley H."/>
            <person name="Ikeda Y."/>
            <person name="Inoue K."/>
            <person name="Inoue S."/>
            <person name="Ishida S."/>
            <person name="Jia Q."/>
            <person name="Kakita M."/>
            <person name="Kanazawa T."/>
            <person name="Kawai Y."/>
            <person name="Kawashima T."/>
            <person name="Kennedy M."/>
            <person name="Kinose K."/>
            <person name="Kinoshita T."/>
            <person name="Kohara Y."/>
            <person name="Koide E."/>
            <person name="Komatsu K."/>
            <person name="Kopischke S."/>
            <person name="Kubo M."/>
            <person name="Kyozuka J."/>
            <person name="Lagercrantz U."/>
            <person name="Lin S."/>
            <person name="Lindquist E."/>
            <person name="Lipzen A."/>
            <person name="Lu C."/>
            <person name="Luna E."/>
            <person name="Martienssen R."/>
            <person name="Minamino N."/>
            <person name="Mizutani M."/>
            <person name="Mizutani M."/>
            <person name="Mochizuki N."/>
            <person name="Monte I."/>
            <person name="Mosher R."/>
            <person name="Nagasaki H."/>
            <person name="Nakagami H."/>
            <person name="Naramoto S."/>
            <person name="Nishitani K."/>
            <person name="Ohtani M."/>
            <person name="Okamoto T."/>
            <person name="Okumura M."/>
            <person name="Phillips J."/>
            <person name="Pollak B."/>
            <person name="Reinders A."/>
            <person name="Roevekamp M."/>
            <person name="Sano R."/>
            <person name="Sawa S."/>
            <person name="Schmid M."/>
            <person name="Shirakawa M."/>
            <person name="Solano R."/>
            <person name="Spunde A."/>
            <person name="Suetsugu N."/>
            <person name="Sugano S."/>
            <person name="Sugiyama A."/>
            <person name="Sun R."/>
            <person name="Suzuki Y."/>
            <person name="Takenaka M."/>
            <person name="Takezawa D."/>
            <person name="Tomogane H."/>
            <person name="Tsuzuki M."/>
            <person name="Ueda T."/>
            <person name="Umeda M."/>
            <person name="Ward J."/>
            <person name="Watanabe Y."/>
            <person name="Yazaki K."/>
            <person name="Yokoyama R."/>
            <person name="Yoshitake Y."/>
            <person name="Yotsui I."/>
            <person name="Zachgo S."/>
            <person name="Schmutz J."/>
        </authorList>
    </citation>
    <scope>NUCLEOTIDE SEQUENCE [LARGE SCALE GENOMIC DNA]</scope>
    <source>
        <strain evidence="3">cv. B-3</strain>
    </source>
</reference>
<evidence type="ECO:0000313" key="2">
    <source>
        <dbReference type="EMBL" id="RID58322.1"/>
    </source>
</evidence>
<protein>
    <submittedName>
        <fullName evidence="2">Uncharacterized protein</fullName>
    </submittedName>
</protein>
<dbReference type="AlphaFoldDB" id="A0A397YXY3"/>
<accession>A0A397YXY3</accession>
<keyword evidence="1" id="KW-1133">Transmembrane helix</keyword>